<protein>
    <submittedName>
        <fullName evidence="1">Uncharacterized protein</fullName>
    </submittedName>
</protein>
<evidence type="ECO:0000313" key="2">
    <source>
        <dbReference type="Proteomes" id="UP000299102"/>
    </source>
</evidence>
<organism evidence="1 2">
    <name type="scientific">Eumeta variegata</name>
    <name type="common">Bagworm moth</name>
    <name type="synonym">Eumeta japonica</name>
    <dbReference type="NCBI Taxonomy" id="151549"/>
    <lineage>
        <taxon>Eukaryota</taxon>
        <taxon>Metazoa</taxon>
        <taxon>Ecdysozoa</taxon>
        <taxon>Arthropoda</taxon>
        <taxon>Hexapoda</taxon>
        <taxon>Insecta</taxon>
        <taxon>Pterygota</taxon>
        <taxon>Neoptera</taxon>
        <taxon>Endopterygota</taxon>
        <taxon>Lepidoptera</taxon>
        <taxon>Glossata</taxon>
        <taxon>Ditrysia</taxon>
        <taxon>Tineoidea</taxon>
        <taxon>Psychidae</taxon>
        <taxon>Oiketicinae</taxon>
        <taxon>Eumeta</taxon>
    </lineage>
</organism>
<evidence type="ECO:0000313" key="1">
    <source>
        <dbReference type="EMBL" id="GBP07922.1"/>
    </source>
</evidence>
<name>A0A4C1T0B3_EUMVA</name>
<dbReference type="AlphaFoldDB" id="A0A4C1T0B3"/>
<comment type="caution">
    <text evidence="1">The sequence shown here is derived from an EMBL/GenBank/DDBJ whole genome shotgun (WGS) entry which is preliminary data.</text>
</comment>
<proteinExistence type="predicted"/>
<gene>
    <name evidence="1" type="ORF">EVAR_78076_1</name>
</gene>
<accession>A0A4C1T0B3</accession>
<keyword evidence="2" id="KW-1185">Reference proteome</keyword>
<dbReference type="Proteomes" id="UP000299102">
    <property type="component" value="Unassembled WGS sequence"/>
</dbReference>
<dbReference type="EMBL" id="BGZK01000028">
    <property type="protein sequence ID" value="GBP07922.1"/>
    <property type="molecule type" value="Genomic_DNA"/>
</dbReference>
<reference evidence="1 2" key="1">
    <citation type="journal article" date="2019" name="Commun. Biol.">
        <title>The bagworm genome reveals a unique fibroin gene that provides high tensile strength.</title>
        <authorList>
            <person name="Kono N."/>
            <person name="Nakamura H."/>
            <person name="Ohtoshi R."/>
            <person name="Tomita M."/>
            <person name="Numata K."/>
            <person name="Arakawa K."/>
        </authorList>
    </citation>
    <scope>NUCLEOTIDE SEQUENCE [LARGE SCALE GENOMIC DNA]</scope>
</reference>
<sequence>MRWLSCGVSALELDAARCTLHLFMIVDQEGAISVFHEATPFLIFDLHRACSHATLKSPRSEPILSGRMCVRVTQSSVLGSQQLESVRKQLPAVNGGRNHLPS</sequence>